<feature type="binding site" evidence="9">
    <location>
        <position position="175"/>
    </location>
    <ligand>
        <name>Zn(2+)</name>
        <dbReference type="ChEBI" id="CHEBI:29105"/>
        <note>catalytic</note>
    </ligand>
</feature>
<comment type="function">
    <text evidence="9 10">Catalyzes hydrolysis of the D-alanyl-D-alanine dipeptide.</text>
</comment>
<organism evidence="11 12">
    <name type="scientific">Clostridium lapidicellarium</name>
    <dbReference type="NCBI Taxonomy" id="3240931"/>
    <lineage>
        <taxon>Bacteria</taxon>
        <taxon>Bacillati</taxon>
        <taxon>Bacillota</taxon>
        <taxon>Clostridia</taxon>
        <taxon>Eubacteriales</taxon>
        <taxon>Clostridiaceae</taxon>
        <taxon>Clostridium</taxon>
    </lineage>
</organism>
<comment type="catalytic activity">
    <reaction evidence="1 9 10">
        <text>D-alanyl-D-alanine + H2O = 2 D-alanine</text>
        <dbReference type="Rhea" id="RHEA:20661"/>
        <dbReference type="ChEBI" id="CHEBI:15377"/>
        <dbReference type="ChEBI" id="CHEBI:57416"/>
        <dbReference type="ChEBI" id="CHEBI:57822"/>
        <dbReference type="EC" id="3.4.13.22"/>
    </reaction>
</comment>
<reference evidence="11 12" key="1">
    <citation type="submission" date="2024-08" db="EMBL/GenBank/DDBJ databases">
        <title>Clostridium lapicellarii sp. nov., and Clostridium renhuaiense sp. nov., two species isolated from the mud in a fermentation cellar used for producing sauce-flavour Chinese liquors.</title>
        <authorList>
            <person name="Yang F."/>
            <person name="Wang H."/>
            <person name="Chen L.Q."/>
            <person name="Zhou N."/>
            <person name="Lu J.J."/>
            <person name="Pu X.X."/>
            <person name="Wan B."/>
            <person name="Wang L."/>
            <person name="Liu S.J."/>
        </authorList>
    </citation>
    <scope>NUCLEOTIDE SEQUENCE [LARGE SCALE GENOMIC DNA]</scope>
    <source>
        <strain evidence="11 12">MT-113</strain>
    </source>
</reference>
<keyword evidence="3 9" id="KW-0479">Metal-binding</keyword>
<dbReference type="CDD" id="cd14840">
    <property type="entry name" value="D-Ala-D-Ala_dipeptidase_Aad"/>
    <property type="match status" value="1"/>
</dbReference>
<evidence type="ECO:0000313" key="12">
    <source>
        <dbReference type="Proteomes" id="UP001565220"/>
    </source>
</evidence>
<evidence type="ECO:0000256" key="3">
    <source>
        <dbReference type="ARBA" id="ARBA00022723"/>
    </source>
</evidence>
<dbReference type="Gene3D" id="3.30.1380.10">
    <property type="match status" value="1"/>
</dbReference>
<dbReference type="Proteomes" id="UP001565220">
    <property type="component" value="Unassembled WGS sequence"/>
</dbReference>
<feature type="binding site" evidence="9">
    <location>
        <position position="115"/>
    </location>
    <ligand>
        <name>Zn(2+)</name>
        <dbReference type="ChEBI" id="CHEBI:29105"/>
        <note>catalytic</note>
    </ligand>
</feature>
<evidence type="ECO:0000256" key="8">
    <source>
        <dbReference type="ARBA" id="ARBA00023316"/>
    </source>
</evidence>
<dbReference type="PANTHER" id="PTHR43126">
    <property type="entry name" value="D-ALANYL-D-ALANINE DIPEPTIDASE"/>
    <property type="match status" value="1"/>
</dbReference>
<dbReference type="PANTHER" id="PTHR43126:SF1">
    <property type="entry name" value="D-ALANYL-D-ALANINE DIPEPTIDASE"/>
    <property type="match status" value="1"/>
</dbReference>
<name>A0ABV4DZF5_9CLOT</name>
<evidence type="ECO:0000256" key="10">
    <source>
        <dbReference type="PIRNR" id="PIRNR026671"/>
    </source>
</evidence>
<feature type="binding site" evidence="9">
    <location>
        <position position="108"/>
    </location>
    <ligand>
        <name>Zn(2+)</name>
        <dbReference type="ChEBI" id="CHEBI:29105"/>
        <note>catalytic</note>
    </ligand>
</feature>
<evidence type="ECO:0000256" key="6">
    <source>
        <dbReference type="ARBA" id="ARBA00022997"/>
    </source>
</evidence>
<evidence type="ECO:0000256" key="2">
    <source>
        <dbReference type="ARBA" id="ARBA00022670"/>
    </source>
</evidence>
<evidence type="ECO:0000256" key="7">
    <source>
        <dbReference type="ARBA" id="ARBA00023049"/>
    </source>
</evidence>
<evidence type="ECO:0000256" key="5">
    <source>
        <dbReference type="ARBA" id="ARBA00022833"/>
    </source>
</evidence>
<dbReference type="PIRSF" id="PIRSF026671">
    <property type="entry name" value="AA_dipeptidase"/>
    <property type="match status" value="1"/>
</dbReference>
<dbReference type="RefSeq" id="WP_369869176.1">
    <property type="nucleotide sequence ID" value="NZ_JBGFFE010000019.1"/>
</dbReference>
<feature type="active site" description="Proton donor/acceptor" evidence="9">
    <location>
        <position position="172"/>
    </location>
</feature>
<evidence type="ECO:0000256" key="1">
    <source>
        <dbReference type="ARBA" id="ARBA00001362"/>
    </source>
</evidence>
<keyword evidence="8 10" id="KW-0961">Cell wall biogenesis/degradation</keyword>
<keyword evidence="7 9" id="KW-0482">Metalloprotease</keyword>
<evidence type="ECO:0000313" key="11">
    <source>
        <dbReference type="EMBL" id="MEY8764295.1"/>
    </source>
</evidence>
<keyword evidence="2 9" id="KW-0645">Protease</keyword>
<accession>A0ABV4DZF5</accession>
<feature type="site" description="Transition state stabilizer" evidence="9">
    <location>
        <position position="81"/>
    </location>
</feature>
<dbReference type="SUPFAM" id="SSF55166">
    <property type="entry name" value="Hedgehog/DD-peptidase"/>
    <property type="match status" value="1"/>
</dbReference>
<dbReference type="InterPro" id="IPR000755">
    <property type="entry name" value="A_A_dipeptidase"/>
</dbReference>
<sequence length="195" mass="22282">MMIKKVNGKKLKIIDGLVEITKIDPTLAVDLKYTKKDNFLKKSVYPVKKAVLQLEVAKKLAEANSEFHKYGLTIKVWDAYRPLSVQKMMWKIMPDDDFVANPSHGSVHNRGAAVDITLIDKNGINVEMPSDFDDFTEKAFIDYSGASAQAIKNREFLAGIMMKHGFTRLKSEWWHFYGPNAYNYPISNVKLEEFS</sequence>
<evidence type="ECO:0000256" key="4">
    <source>
        <dbReference type="ARBA" id="ARBA00022801"/>
    </source>
</evidence>
<keyword evidence="6 9" id="KW-0224">Dipeptidase</keyword>
<keyword evidence="12" id="KW-1185">Reference proteome</keyword>
<protein>
    <recommendedName>
        <fullName evidence="9 10">D-alanyl-D-alanine dipeptidase</fullName>
        <shortName evidence="9 10">D-Ala-D-Ala dipeptidase</shortName>
        <ecNumber evidence="9 10">3.4.13.22</ecNumber>
    </recommendedName>
</protein>
<keyword evidence="5 9" id="KW-0862">Zinc</keyword>
<dbReference type="EMBL" id="JBGFFE010000019">
    <property type="protein sequence ID" value="MEY8764295.1"/>
    <property type="molecule type" value="Genomic_DNA"/>
</dbReference>
<dbReference type="InterPro" id="IPR009045">
    <property type="entry name" value="Zn_M74/Hedgehog-like"/>
</dbReference>
<dbReference type="EC" id="3.4.13.22" evidence="9 10"/>
<comment type="caution">
    <text evidence="11">The sequence shown here is derived from an EMBL/GenBank/DDBJ whole genome shotgun (WGS) entry which is preliminary data.</text>
</comment>
<keyword evidence="4 9" id="KW-0378">Hydrolase</keyword>
<proteinExistence type="inferred from homology"/>
<gene>
    <name evidence="11" type="ORF">AB8S09_11710</name>
</gene>
<dbReference type="Pfam" id="PF01427">
    <property type="entry name" value="Peptidase_M15"/>
    <property type="match status" value="1"/>
</dbReference>
<dbReference type="HAMAP" id="MF_01924">
    <property type="entry name" value="A_A_dipeptidase"/>
    <property type="match status" value="1"/>
</dbReference>
<comment type="cofactor">
    <cofactor evidence="9">
        <name>Zn(2+)</name>
        <dbReference type="ChEBI" id="CHEBI:29105"/>
    </cofactor>
    <text evidence="9">Binds 1 zinc ion per subunit.</text>
</comment>
<evidence type="ECO:0000256" key="9">
    <source>
        <dbReference type="HAMAP-Rule" id="MF_01924"/>
    </source>
</evidence>
<comment type="similarity">
    <text evidence="9 10">Belongs to the peptidase M15D family.</text>
</comment>